<dbReference type="Proteomes" id="UP000054560">
    <property type="component" value="Unassembled WGS sequence"/>
</dbReference>
<dbReference type="EMBL" id="KQ242481">
    <property type="protein sequence ID" value="KNC78485.1"/>
    <property type="molecule type" value="Genomic_DNA"/>
</dbReference>
<feature type="chain" id="PRO_5005538702" description="Glycoside-hydrolase family GH114 TIM-barrel domain-containing protein" evidence="1">
    <location>
        <begin position="17"/>
        <end position="316"/>
    </location>
</feature>
<reference evidence="3 4" key="1">
    <citation type="submission" date="2011-02" db="EMBL/GenBank/DDBJ databases">
        <title>The Genome Sequence of Sphaeroforma arctica JP610.</title>
        <authorList>
            <consortium name="The Broad Institute Genome Sequencing Platform"/>
            <person name="Russ C."/>
            <person name="Cuomo C."/>
            <person name="Young S.K."/>
            <person name="Zeng Q."/>
            <person name="Gargeya S."/>
            <person name="Alvarado L."/>
            <person name="Berlin A."/>
            <person name="Chapman S.B."/>
            <person name="Chen Z."/>
            <person name="Freedman E."/>
            <person name="Gellesch M."/>
            <person name="Goldberg J."/>
            <person name="Griggs A."/>
            <person name="Gujja S."/>
            <person name="Heilman E."/>
            <person name="Heiman D."/>
            <person name="Howarth C."/>
            <person name="Mehta T."/>
            <person name="Neiman D."/>
            <person name="Pearson M."/>
            <person name="Roberts A."/>
            <person name="Saif S."/>
            <person name="Shea T."/>
            <person name="Shenoy N."/>
            <person name="Sisk P."/>
            <person name="Stolte C."/>
            <person name="Sykes S."/>
            <person name="White J."/>
            <person name="Yandava C."/>
            <person name="Burger G."/>
            <person name="Gray M.W."/>
            <person name="Holland P.W.H."/>
            <person name="King N."/>
            <person name="Lang F.B.F."/>
            <person name="Roger A.J."/>
            <person name="Ruiz-Trillo I."/>
            <person name="Haas B."/>
            <person name="Nusbaum C."/>
            <person name="Birren B."/>
        </authorList>
    </citation>
    <scope>NUCLEOTIDE SEQUENCE [LARGE SCALE GENOMIC DNA]</scope>
    <source>
        <strain evidence="3 4">JP610</strain>
    </source>
</reference>
<dbReference type="AlphaFoldDB" id="A0A0L0FNS5"/>
<protein>
    <recommendedName>
        <fullName evidence="2">Glycoside-hydrolase family GH114 TIM-barrel domain-containing protein</fullName>
    </recommendedName>
</protein>
<gene>
    <name evidence="3" type="ORF">SARC_09088</name>
</gene>
<dbReference type="InterPro" id="IPR013785">
    <property type="entry name" value="Aldolase_TIM"/>
</dbReference>
<dbReference type="SUPFAM" id="SSF51445">
    <property type="entry name" value="(Trans)glycosidases"/>
    <property type="match status" value="1"/>
</dbReference>
<dbReference type="Gene3D" id="3.20.20.70">
    <property type="entry name" value="Aldolase class I"/>
    <property type="match status" value="1"/>
</dbReference>
<feature type="signal peptide" evidence="1">
    <location>
        <begin position="1"/>
        <end position="16"/>
    </location>
</feature>
<sequence length="316" mass="35562">MQISTFALLLAGAVTAKSTENAPRTLNRSSRSLNERSTLCNLAWSNSGHQGETDCSGADVVFSSVSGRYDSKVQDAIADDSVEVMCYISVGTVNPSNPILDFDELLNYKWVQNEDDNGNGGYWGDYWYNPDDLPAVLEIMKKVLDKVKGFGFTMVSTDNAKPSDVVAENDSIAARARQNQEIDDRYIDYMEGLVEYAHSIGLKIVLKNPSYYNNHDTAGLFDGYIVESLFNWYPYDINLYTTGTYGNLFEQGKPVWIFQYSGTNGVDDETLQKRMRCEQVPTVYLDTSDGWEALSQWSKTMTNDECRDEGMDRSLY</sequence>
<evidence type="ECO:0000259" key="2">
    <source>
        <dbReference type="Pfam" id="PF03537"/>
    </source>
</evidence>
<organism evidence="3 4">
    <name type="scientific">Sphaeroforma arctica JP610</name>
    <dbReference type="NCBI Taxonomy" id="667725"/>
    <lineage>
        <taxon>Eukaryota</taxon>
        <taxon>Ichthyosporea</taxon>
        <taxon>Ichthyophonida</taxon>
        <taxon>Sphaeroforma</taxon>
    </lineage>
</organism>
<dbReference type="GeneID" id="25909592"/>
<name>A0A0L0FNS5_9EUKA</name>
<evidence type="ECO:0000313" key="3">
    <source>
        <dbReference type="EMBL" id="KNC78485.1"/>
    </source>
</evidence>
<evidence type="ECO:0000256" key="1">
    <source>
        <dbReference type="SAM" id="SignalP"/>
    </source>
</evidence>
<keyword evidence="1" id="KW-0732">Signal</keyword>
<dbReference type="InterPro" id="IPR004352">
    <property type="entry name" value="GH114_TIM-barrel"/>
</dbReference>
<accession>A0A0L0FNS5</accession>
<feature type="domain" description="Glycoside-hydrolase family GH114 TIM-barrel" evidence="2">
    <location>
        <begin position="73"/>
        <end position="277"/>
    </location>
</feature>
<dbReference type="Pfam" id="PF03537">
    <property type="entry name" value="Glyco_hydro_114"/>
    <property type="match status" value="1"/>
</dbReference>
<proteinExistence type="predicted"/>
<dbReference type="InterPro" id="IPR017853">
    <property type="entry name" value="GH"/>
</dbReference>
<keyword evidence="4" id="KW-1185">Reference proteome</keyword>
<dbReference type="RefSeq" id="XP_014152387.1">
    <property type="nucleotide sequence ID" value="XM_014296912.1"/>
</dbReference>
<evidence type="ECO:0000313" key="4">
    <source>
        <dbReference type="Proteomes" id="UP000054560"/>
    </source>
</evidence>